<protein>
    <recommendedName>
        <fullName evidence="4">PepSY domain-containing protein</fullName>
    </recommendedName>
</protein>
<evidence type="ECO:0008006" key="4">
    <source>
        <dbReference type="Google" id="ProtNLM"/>
    </source>
</evidence>
<dbReference type="EMBL" id="JAMDNP010000058">
    <property type="protein sequence ID" value="MCY9763562.1"/>
    <property type="molecule type" value="Genomic_DNA"/>
</dbReference>
<reference evidence="2 3" key="1">
    <citation type="submission" date="2022-05" db="EMBL/GenBank/DDBJ databases">
        <title>Genome Sequencing of Bee-Associated Microbes.</title>
        <authorList>
            <person name="Dunlap C."/>
        </authorList>
    </citation>
    <scope>NUCLEOTIDE SEQUENCE [LARGE SCALE GENOMIC DNA]</scope>
    <source>
        <strain evidence="2 3">NRRL B-04010</strain>
    </source>
</reference>
<evidence type="ECO:0000313" key="2">
    <source>
        <dbReference type="EMBL" id="MCY9763562.1"/>
    </source>
</evidence>
<gene>
    <name evidence="2" type="ORF">M5X12_23920</name>
</gene>
<keyword evidence="3" id="KW-1185">Reference proteome</keyword>
<feature type="signal peptide" evidence="1">
    <location>
        <begin position="1"/>
        <end position="26"/>
    </location>
</feature>
<name>A0ABT4H3L1_PAEAL</name>
<evidence type="ECO:0000313" key="3">
    <source>
        <dbReference type="Proteomes" id="UP001527181"/>
    </source>
</evidence>
<sequence length="335" mass="37546">MNIKKAILASMIVSSMFVTLAGPAFAGAEAAGGKKQEQASSNSVQIDKKVAANLQKAVNQFAGKEIKLKFENAFKHLFDLATVPSADELYEVNFKPGTGELINIKGIQSLDKVSKDDQKELLNKLKGMYAKKAYAFHKEVQITQSYDKGKVYSTLYLLEGKDFVISWMKYPQEQSKNKNYIGAAVIQVDKNELEPKLLKTAADAVKTALDQEFEVKKAELGYYGGIKVTKNDTWKLKGDHITLAVEAKTGKIEYVYDVARKQADKAVTEKEVKEIAAPIAKKLFHMDIQGLEVKWDKSARDFRFVQNKETKMSVALDDDKNVVYMFSGLRMLMEK</sequence>
<accession>A0ABT4H3L1</accession>
<feature type="chain" id="PRO_5047097869" description="PepSY domain-containing protein" evidence="1">
    <location>
        <begin position="27"/>
        <end position="335"/>
    </location>
</feature>
<dbReference type="Proteomes" id="UP001527181">
    <property type="component" value="Unassembled WGS sequence"/>
</dbReference>
<comment type="caution">
    <text evidence="2">The sequence shown here is derived from an EMBL/GenBank/DDBJ whole genome shotgun (WGS) entry which is preliminary data.</text>
</comment>
<keyword evidence="1" id="KW-0732">Signal</keyword>
<dbReference type="RefSeq" id="WP_268641168.1">
    <property type="nucleotide sequence ID" value="NZ_JAMDNP010000058.1"/>
</dbReference>
<evidence type="ECO:0000256" key="1">
    <source>
        <dbReference type="SAM" id="SignalP"/>
    </source>
</evidence>
<organism evidence="2 3">
    <name type="scientific">Paenibacillus alvei</name>
    <name type="common">Bacillus alvei</name>
    <dbReference type="NCBI Taxonomy" id="44250"/>
    <lineage>
        <taxon>Bacteria</taxon>
        <taxon>Bacillati</taxon>
        <taxon>Bacillota</taxon>
        <taxon>Bacilli</taxon>
        <taxon>Bacillales</taxon>
        <taxon>Paenibacillaceae</taxon>
        <taxon>Paenibacillus</taxon>
    </lineage>
</organism>
<proteinExistence type="predicted"/>